<evidence type="ECO:0000313" key="10">
    <source>
        <dbReference type="EMBL" id="TWW00933.1"/>
    </source>
</evidence>
<dbReference type="InterPro" id="IPR036942">
    <property type="entry name" value="Beta-barrel_TonB_sf"/>
</dbReference>
<comment type="caution">
    <text evidence="10">The sequence shown here is derived from an EMBL/GenBank/DDBJ whole genome shotgun (WGS) entry which is preliminary data.</text>
</comment>
<dbReference type="PROSITE" id="PS50053">
    <property type="entry name" value="UBIQUITIN_2"/>
    <property type="match status" value="1"/>
</dbReference>
<evidence type="ECO:0000313" key="11">
    <source>
        <dbReference type="Proteomes" id="UP000318815"/>
    </source>
</evidence>
<dbReference type="InterPro" id="IPR037066">
    <property type="entry name" value="Plug_dom_sf"/>
</dbReference>
<dbReference type="InterPro" id="IPR012910">
    <property type="entry name" value="Plug_dom"/>
</dbReference>
<keyword evidence="4 7" id="KW-0812">Transmembrane</keyword>
<reference evidence="10 11" key="1">
    <citation type="submission" date="2019-08" db="EMBL/GenBank/DDBJ databases">
        <title>Whole genome sequencing of chitin degrading bacteria Chitinophaga pinensis YS16.</title>
        <authorList>
            <person name="Singh R.P."/>
            <person name="Manchanda G."/>
            <person name="Maurya I.K."/>
            <person name="Joshi N.K."/>
            <person name="Srivastava A.K."/>
        </authorList>
    </citation>
    <scope>NUCLEOTIDE SEQUENCE [LARGE SCALE GENOMIC DNA]</scope>
    <source>
        <strain evidence="10 11">YS-16</strain>
    </source>
</reference>
<feature type="domain" description="Ubiquitin-like" evidence="9">
    <location>
        <begin position="174"/>
        <end position="245"/>
    </location>
</feature>
<protein>
    <submittedName>
        <fullName evidence="10">SusC/RagA family TonB-linked outer membrane protein</fullName>
    </submittedName>
</protein>
<comment type="similarity">
    <text evidence="7">Belongs to the TonB-dependent receptor family.</text>
</comment>
<dbReference type="SUPFAM" id="SSF56935">
    <property type="entry name" value="Porins"/>
    <property type="match status" value="1"/>
</dbReference>
<dbReference type="EMBL" id="VOHS01000006">
    <property type="protein sequence ID" value="TWW00933.1"/>
    <property type="molecule type" value="Genomic_DNA"/>
</dbReference>
<keyword evidence="6 7" id="KW-0998">Cell outer membrane</keyword>
<sequence>MMGESYFCRVCIIASFLLMTSLTGVTPLRAQQSASCPQCVTIAATNKTLAEIMAEVSTQSRLNFHYDKTAIDLRKKISLHCKDLPIQDVLDKLSVRTGLSFLVKGDKIIVWAGMQETTASGMETADGNEQLQISGRVEDSRGRPLPGATILVKDSHKGVHTDDEGYYSIKAAPADVLVFRSVGFINKEISISERLLIDVTLTESVQGLNEQVVTALGIPKSNKELPYATGQLLNEDISTVKDANVINSLSGKIAGVMINRSASGIGGSARVILRGNKSTRENQPLYIIDGVPMANFTPSQPTDIWGQSSGIVGTSGRDGGDGISNINPDDIESISVLKSASAAALYGSQAANGVIMITTKKGLAGKARVNVSSDLMIDKPLLLPDLQFRYGQTIRPYKDDKDNLQPGSSDSWGNKTTARNHVKDFFRTGLTSTNGISYSGGVANTQYYLSYANTMNRGILPANNLQRHTFNTRITANLLKKKLLVDANFSYLIQDVRNRPSSGLYYNPLTGLYNLPRGLDFDNYKQYQYFDTQRNLPLQNWWNIHSDLNWSGLDDQQNPYWIQYNAQRHESRNRTMFSLTLKYKLKEWLSLQVRGNVDRSYDLYEMSAHAGTQQVLSPPNGRYTREAEHNTQLYGDMMLTASRQLSPSFKLQTMLGVSITDVKAHDRSLVSTNPTAAEGLVIPNIFSVHNISPSALDAQQSIDKKQLQALFGSAQLNWKQRIFLDMTGRNDWSSTFAFTPIKSKGYFYYSAGVSSVLSEWFTFPSAISFAKARISYAKAGNDIAPYASRPARFLLQTTGGVTRVNFNTRAPYPGIYLKPEDNRSLEAGAEIRFLQDRIGIDLTWYKNNNYQQYMEVRAPSGSGYLFYYLNLGNIQNQGWEAAVNLVPVQHADLKWSSTFNLTINNNKVVKLSNNSIPGAGPDNYYILTDFVTNMYGSFIKEGGSWGDIYTNKELYKNEKGQFVIDSRGNLETRNVLKKVGNPNPRFMLGWNNSLSYRSFALSFLIDGRFGGKVMSVTNSVLDAYGVSEASAKARDAGGVTINAVYENGTPLTTQYDERKFYATIGGRAGIGEMYMYDATNIRLREISLTCKLPLKSKWINRLQVGLIGRNLCFFSIRAPFDPEVSMSSGNGLQGIDAFGVSALRSMGANIKLVL</sequence>
<dbReference type="Gene3D" id="2.60.40.1120">
    <property type="entry name" value="Carboxypeptidase-like, regulatory domain"/>
    <property type="match status" value="1"/>
</dbReference>
<keyword evidence="2 7" id="KW-0813">Transport</keyword>
<evidence type="ECO:0000259" key="9">
    <source>
        <dbReference type="PROSITE" id="PS50053"/>
    </source>
</evidence>
<keyword evidence="5 7" id="KW-0472">Membrane</keyword>
<dbReference type="GO" id="GO:0009279">
    <property type="term" value="C:cell outer membrane"/>
    <property type="evidence" value="ECO:0007669"/>
    <property type="project" value="UniProtKB-SubCell"/>
</dbReference>
<dbReference type="Gene3D" id="2.40.170.20">
    <property type="entry name" value="TonB-dependent receptor, beta-barrel domain"/>
    <property type="match status" value="1"/>
</dbReference>
<evidence type="ECO:0000256" key="2">
    <source>
        <dbReference type="ARBA" id="ARBA00022448"/>
    </source>
</evidence>
<feature type="chain" id="PRO_5023105365" evidence="8">
    <location>
        <begin position="31"/>
        <end position="1154"/>
    </location>
</feature>
<dbReference type="Proteomes" id="UP000318815">
    <property type="component" value="Unassembled WGS sequence"/>
</dbReference>
<proteinExistence type="inferred from homology"/>
<dbReference type="Pfam" id="PF13715">
    <property type="entry name" value="CarbopepD_reg_2"/>
    <property type="match status" value="1"/>
</dbReference>
<name>A0A5C6LUP4_9BACT</name>
<dbReference type="PROSITE" id="PS52016">
    <property type="entry name" value="TONB_DEPENDENT_REC_3"/>
    <property type="match status" value="1"/>
</dbReference>
<dbReference type="Gene3D" id="2.170.130.10">
    <property type="entry name" value="TonB-dependent receptor, plug domain"/>
    <property type="match status" value="1"/>
</dbReference>
<dbReference type="NCBIfam" id="TIGR04056">
    <property type="entry name" value="OMP_RagA_SusC"/>
    <property type="match status" value="1"/>
</dbReference>
<feature type="signal peptide" evidence="8">
    <location>
        <begin position="1"/>
        <end position="30"/>
    </location>
</feature>
<evidence type="ECO:0000256" key="1">
    <source>
        <dbReference type="ARBA" id="ARBA00004571"/>
    </source>
</evidence>
<dbReference type="InterPro" id="IPR023997">
    <property type="entry name" value="TonB-dep_OMP_SusC/RagA_CS"/>
</dbReference>
<dbReference type="InterPro" id="IPR039426">
    <property type="entry name" value="TonB-dep_rcpt-like"/>
</dbReference>
<accession>A0A5C6LUP4</accession>
<evidence type="ECO:0000256" key="5">
    <source>
        <dbReference type="ARBA" id="ARBA00023136"/>
    </source>
</evidence>
<gene>
    <name evidence="10" type="ORF">FEF09_08175</name>
</gene>
<keyword evidence="8" id="KW-0732">Signal</keyword>
<evidence type="ECO:0000256" key="8">
    <source>
        <dbReference type="SAM" id="SignalP"/>
    </source>
</evidence>
<keyword evidence="3 7" id="KW-1134">Transmembrane beta strand</keyword>
<dbReference type="RefSeq" id="WP_146304652.1">
    <property type="nucleotide sequence ID" value="NZ_VOHS01000006.1"/>
</dbReference>
<dbReference type="InterPro" id="IPR023996">
    <property type="entry name" value="TonB-dep_OMP_SusC/RagA"/>
</dbReference>
<dbReference type="Pfam" id="PF07715">
    <property type="entry name" value="Plug"/>
    <property type="match status" value="1"/>
</dbReference>
<evidence type="ECO:0000256" key="6">
    <source>
        <dbReference type="ARBA" id="ARBA00023237"/>
    </source>
</evidence>
<dbReference type="OrthoDB" id="9768177at2"/>
<dbReference type="NCBIfam" id="TIGR04057">
    <property type="entry name" value="SusC_RagA_signa"/>
    <property type="match status" value="1"/>
</dbReference>
<evidence type="ECO:0000256" key="3">
    <source>
        <dbReference type="ARBA" id="ARBA00022452"/>
    </source>
</evidence>
<dbReference type="InterPro" id="IPR000626">
    <property type="entry name" value="Ubiquitin-like_dom"/>
</dbReference>
<organism evidence="10 11">
    <name type="scientific">Chitinophaga pinensis</name>
    <dbReference type="NCBI Taxonomy" id="79329"/>
    <lineage>
        <taxon>Bacteria</taxon>
        <taxon>Pseudomonadati</taxon>
        <taxon>Bacteroidota</taxon>
        <taxon>Chitinophagia</taxon>
        <taxon>Chitinophagales</taxon>
        <taxon>Chitinophagaceae</taxon>
        <taxon>Chitinophaga</taxon>
    </lineage>
</organism>
<evidence type="ECO:0000256" key="4">
    <source>
        <dbReference type="ARBA" id="ARBA00022692"/>
    </source>
</evidence>
<dbReference type="AlphaFoldDB" id="A0A5C6LUP4"/>
<dbReference type="SUPFAM" id="SSF49464">
    <property type="entry name" value="Carboxypeptidase regulatory domain-like"/>
    <property type="match status" value="1"/>
</dbReference>
<dbReference type="InterPro" id="IPR008969">
    <property type="entry name" value="CarboxyPept-like_regulatory"/>
</dbReference>
<keyword evidence="11" id="KW-1185">Reference proteome</keyword>
<comment type="subcellular location">
    <subcellularLocation>
        <location evidence="1 7">Cell outer membrane</location>
        <topology evidence="1 7">Multi-pass membrane protein</topology>
    </subcellularLocation>
</comment>
<evidence type="ECO:0000256" key="7">
    <source>
        <dbReference type="PROSITE-ProRule" id="PRU01360"/>
    </source>
</evidence>